<evidence type="ECO:0000256" key="1">
    <source>
        <dbReference type="SAM" id="SignalP"/>
    </source>
</evidence>
<dbReference type="InterPro" id="IPR050865">
    <property type="entry name" value="BEACH_Domain"/>
</dbReference>
<keyword evidence="5" id="KW-1185">Reference proteome</keyword>
<evidence type="ECO:0000259" key="2">
    <source>
        <dbReference type="Pfam" id="PF15787"/>
    </source>
</evidence>
<feature type="domain" description="Neurobeachin alpha-solenoid region" evidence="3">
    <location>
        <begin position="15"/>
        <end position="181"/>
    </location>
</feature>
<evidence type="ECO:0000313" key="5">
    <source>
        <dbReference type="Proteomes" id="UP001164746"/>
    </source>
</evidence>
<evidence type="ECO:0000259" key="3">
    <source>
        <dbReference type="Pfam" id="PF20425"/>
    </source>
</evidence>
<dbReference type="SUPFAM" id="SSF49899">
    <property type="entry name" value="Concanavalin A-like lectins/glucanases"/>
    <property type="match status" value="1"/>
</dbReference>
<gene>
    <name evidence="4" type="ORF">MAR_035864</name>
</gene>
<accession>A0ABY7ELC3</accession>
<protein>
    <submittedName>
        <fullName evidence="4">NBEL1-like protein</fullName>
    </submittedName>
</protein>
<dbReference type="Gene3D" id="2.60.120.200">
    <property type="match status" value="1"/>
</dbReference>
<dbReference type="Pfam" id="PF15787">
    <property type="entry name" value="DUF4704"/>
    <property type="match status" value="1"/>
</dbReference>
<name>A0ABY7ELC3_MYAAR</name>
<dbReference type="EMBL" id="CP111018">
    <property type="protein sequence ID" value="WAR10788.1"/>
    <property type="molecule type" value="Genomic_DNA"/>
</dbReference>
<dbReference type="Pfam" id="PF13385">
    <property type="entry name" value="Laminin_G_3"/>
    <property type="match status" value="1"/>
</dbReference>
<sequence>MSVVGVLGAILVGCSNATVRFVATIGYTKLLDVLKSLGQPSKELLQSLLNLVVEGSYKETFPKQVNNTQAAILLLQWLPDIQSHDLQIWLTSLLRQLCGLDHTNKMQCCKEGMISCLLTILAREKQISHTAVGNLIGLLECLGTQSITAIELKQLIGLLRMDEEGNQNSYCSRLMRAMSTMARIRKWPGTAFSFHAWLCLSASVDRELQNIPAAQTFLSNSGSGFEAFIKESGELTISVFSKKDHHSVTVPETGAILLDEHWHDVCIVHTNSKRPFVSSQLNVYVDGKLRLNSQLKYPNMTEQFTSCRVGAHVWNLQQSAEAEKAISPQPQKKISPFKFLTRGASKSNNSVPGVDCIPCGSEDDQYGIPIPLNGQIGSVCLFHEPVSATQVKCLYSAGPNNLTVFLEESDVLDLPGKMACKDCKIMDLSANQNEEILSGQKCTNIKLFFQACKDCKIMDLSANQNEGILSGQKCINWDTKDVINCIGGIQVLFPLLEQVHRQSLPPLVKSPDLVLLDSTVDEQGDWVILPSSSYADTKLEQNQVAGFLTLLRNMVQTRPVNQQTFVQTNGAAVIGALLQKVNAKLIDVNVLMAVQLLIEATAATNKLMLQHLYQYILFDFRIWSRSDFPVRIGKIAMFSCSISEIILCPCLVVENDIYSCLMGLNVICQCLMGLITMLPCLMSLNGICQCLMGLITMLPCLMSLNVICQCLMGLITMLPCLMGHIQYLSTIIKDDRRHFRKMFGVQYILDVIRTFYSTSGGLSEEDSRTIRVSLMGLVKYFILKDITAQEMAAIIESLDMLIQLLSSGRKQDQLYLLMFEPNVGEMLYGLLTLKGFTIIYYEKIVKVLYILLKTDKVYEKNKSRLRLTDSGHLGLISLIDGIEISGPTIKRFLEQVSLTGMLHIDLSVVVEVS</sequence>
<feature type="chain" id="PRO_5045936845" evidence="1">
    <location>
        <begin position="18"/>
        <end position="913"/>
    </location>
</feature>
<organism evidence="4 5">
    <name type="scientific">Mya arenaria</name>
    <name type="common">Soft-shell clam</name>
    <dbReference type="NCBI Taxonomy" id="6604"/>
    <lineage>
        <taxon>Eukaryota</taxon>
        <taxon>Metazoa</taxon>
        <taxon>Spiralia</taxon>
        <taxon>Lophotrochozoa</taxon>
        <taxon>Mollusca</taxon>
        <taxon>Bivalvia</taxon>
        <taxon>Autobranchia</taxon>
        <taxon>Heteroconchia</taxon>
        <taxon>Euheterodonta</taxon>
        <taxon>Imparidentia</taxon>
        <taxon>Neoheterodontei</taxon>
        <taxon>Myida</taxon>
        <taxon>Myoidea</taxon>
        <taxon>Myidae</taxon>
        <taxon>Mya</taxon>
    </lineage>
</organism>
<dbReference type="PANTHER" id="PTHR13743">
    <property type="entry name" value="BEIGE/BEACH-RELATED"/>
    <property type="match status" value="1"/>
</dbReference>
<dbReference type="InterPro" id="IPR046852">
    <property type="entry name" value="Neurobeachin_a-sol"/>
</dbReference>
<dbReference type="InterPro" id="IPR031570">
    <property type="entry name" value="NBEA/BDCP_DUF4704"/>
</dbReference>
<reference evidence="4" key="1">
    <citation type="submission" date="2022-11" db="EMBL/GenBank/DDBJ databases">
        <title>Centuries of genome instability and evolution in soft-shell clam transmissible cancer (bioRxiv).</title>
        <authorList>
            <person name="Hart S.F.M."/>
            <person name="Yonemitsu M.A."/>
            <person name="Giersch R.M."/>
            <person name="Beal B.F."/>
            <person name="Arriagada G."/>
            <person name="Davis B.W."/>
            <person name="Ostrander E.A."/>
            <person name="Goff S.P."/>
            <person name="Metzger M.J."/>
        </authorList>
    </citation>
    <scope>NUCLEOTIDE SEQUENCE</scope>
    <source>
        <strain evidence="4">MELC-2E11</strain>
        <tissue evidence="4">Siphon/mantle</tissue>
    </source>
</reference>
<keyword evidence="1" id="KW-0732">Signal</keyword>
<feature type="signal peptide" evidence="1">
    <location>
        <begin position="1"/>
        <end position="17"/>
    </location>
</feature>
<dbReference type="Pfam" id="PF20425">
    <property type="entry name" value="Neurobeachin"/>
    <property type="match status" value="1"/>
</dbReference>
<dbReference type="PANTHER" id="PTHR13743:SF112">
    <property type="entry name" value="BEACH DOMAIN-CONTAINING PROTEIN"/>
    <property type="match status" value="1"/>
</dbReference>
<dbReference type="Proteomes" id="UP001164746">
    <property type="component" value="Chromosome 7"/>
</dbReference>
<evidence type="ECO:0000313" key="4">
    <source>
        <dbReference type="EMBL" id="WAR10788.1"/>
    </source>
</evidence>
<dbReference type="InterPro" id="IPR013320">
    <property type="entry name" value="ConA-like_dom_sf"/>
</dbReference>
<feature type="domain" description="DUF4704" evidence="2">
    <location>
        <begin position="472"/>
        <end position="630"/>
    </location>
</feature>
<proteinExistence type="predicted"/>